<evidence type="ECO:0000313" key="5">
    <source>
        <dbReference type="EMBL" id="MEG3616769.1"/>
    </source>
</evidence>
<gene>
    <name evidence="5" type="ORF">V5O49_16715</name>
</gene>
<evidence type="ECO:0000313" key="6">
    <source>
        <dbReference type="Proteomes" id="UP001310387"/>
    </source>
</evidence>
<comment type="similarity">
    <text evidence="1">Belongs to the methyltransferase superfamily.</text>
</comment>
<organism evidence="5 6">
    <name type="scientific">Isoptericola haloaureus</name>
    <dbReference type="NCBI Taxonomy" id="1542902"/>
    <lineage>
        <taxon>Bacteria</taxon>
        <taxon>Bacillati</taxon>
        <taxon>Actinomycetota</taxon>
        <taxon>Actinomycetes</taxon>
        <taxon>Micrococcales</taxon>
        <taxon>Promicromonosporaceae</taxon>
        <taxon>Isoptericola</taxon>
    </lineage>
</organism>
<dbReference type="Pfam" id="PF08241">
    <property type="entry name" value="Methyltransf_11"/>
    <property type="match status" value="1"/>
</dbReference>
<keyword evidence="6" id="KW-1185">Reference proteome</keyword>
<accession>A0ABU7ZBE7</accession>
<dbReference type="InterPro" id="IPR013216">
    <property type="entry name" value="Methyltransf_11"/>
</dbReference>
<dbReference type="InterPro" id="IPR029063">
    <property type="entry name" value="SAM-dependent_MTases_sf"/>
</dbReference>
<dbReference type="EMBL" id="JBAGLP010000120">
    <property type="protein sequence ID" value="MEG3616769.1"/>
    <property type="molecule type" value="Genomic_DNA"/>
</dbReference>
<evidence type="ECO:0000256" key="2">
    <source>
        <dbReference type="ARBA" id="ARBA00022603"/>
    </source>
</evidence>
<proteinExistence type="inferred from homology"/>
<dbReference type="Gene3D" id="3.40.50.150">
    <property type="entry name" value="Vaccinia Virus protein VP39"/>
    <property type="match status" value="1"/>
</dbReference>
<dbReference type="InterPro" id="IPR051052">
    <property type="entry name" value="Diverse_substrate_MTase"/>
</dbReference>
<dbReference type="RefSeq" id="WP_332903208.1">
    <property type="nucleotide sequence ID" value="NZ_JBAGLP010000120.1"/>
</dbReference>
<evidence type="ECO:0000256" key="3">
    <source>
        <dbReference type="ARBA" id="ARBA00022679"/>
    </source>
</evidence>
<dbReference type="EC" id="2.1.1.-" evidence="5"/>
<feature type="domain" description="Methyltransferase type 11" evidence="4">
    <location>
        <begin position="48"/>
        <end position="136"/>
    </location>
</feature>
<name>A0ABU7ZBE7_9MICO</name>
<evidence type="ECO:0000256" key="1">
    <source>
        <dbReference type="ARBA" id="ARBA00008361"/>
    </source>
</evidence>
<keyword evidence="2 5" id="KW-0489">Methyltransferase</keyword>
<dbReference type="PANTHER" id="PTHR44942:SF4">
    <property type="entry name" value="METHYLTRANSFERASE TYPE 11 DOMAIN-CONTAINING PROTEIN"/>
    <property type="match status" value="1"/>
</dbReference>
<dbReference type="GO" id="GO:0032259">
    <property type="term" value="P:methylation"/>
    <property type="evidence" value="ECO:0007669"/>
    <property type="project" value="UniProtKB-KW"/>
</dbReference>
<protein>
    <submittedName>
        <fullName evidence="5">Class I SAM-dependent methyltransferase</fullName>
        <ecNumber evidence="5">2.1.1.-</ecNumber>
    </submittedName>
</protein>
<sequence>MTPHPDPTSRADRAASFTRGADVYARVRPGYPAEAVSWLLEGTTGPVLDLAAGTGLLTRRLVELGADVVAVDPAAAMLEELSAALPGVDTRTGTAERIPLADAGVGAVVVGQAWHWFDPPRAAAEIARVLRPGGTLGVLTNDRDERVDWVARFGEILHEGDSLAPDSAQSAAPPALDESFGPAERFEHSWHHHLPTAELGPLADSRSYALTLSPEDREHLVQRVEDLAATHADLSGTTEVALPYVTTAYRARRR</sequence>
<keyword evidence="3 5" id="KW-0808">Transferase</keyword>
<reference evidence="5" key="2">
    <citation type="submission" date="2024-02" db="EMBL/GenBank/DDBJ databases">
        <authorList>
            <person name="Prathaban M."/>
            <person name="Mythili R."/>
            <person name="Sharmila Devi N."/>
            <person name="Sobanaa M."/>
            <person name="Prathiviraj R."/>
            <person name="Selvin J."/>
        </authorList>
    </citation>
    <scope>NUCLEOTIDE SEQUENCE</scope>
    <source>
        <strain evidence="5">MP1014</strain>
    </source>
</reference>
<dbReference type="PANTHER" id="PTHR44942">
    <property type="entry name" value="METHYLTRANSF_11 DOMAIN-CONTAINING PROTEIN"/>
    <property type="match status" value="1"/>
</dbReference>
<dbReference type="Proteomes" id="UP001310387">
    <property type="component" value="Unassembled WGS sequence"/>
</dbReference>
<comment type="caution">
    <text evidence="5">The sequence shown here is derived from an EMBL/GenBank/DDBJ whole genome shotgun (WGS) entry which is preliminary data.</text>
</comment>
<dbReference type="SUPFAM" id="SSF53335">
    <property type="entry name" value="S-adenosyl-L-methionine-dependent methyltransferases"/>
    <property type="match status" value="1"/>
</dbReference>
<dbReference type="GO" id="GO:0008168">
    <property type="term" value="F:methyltransferase activity"/>
    <property type="evidence" value="ECO:0007669"/>
    <property type="project" value="UniProtKB-KW"/>
</dbReference>
<reference evidence="5" key="1">
    <citation type="journal article" date="2024" name="Antonie Van Leeuwenhoek">
        <title>Isoptericola haloaureus sp. nov., a dimorphic actinobacterium isolated from mangrove sediments of southeast India, implicating biosaline agricultural significance through nitrogen fixation and salt tolerance genes.</title>
        <authorList>
            <person name="Prathaban M."/>
            <person name="Prathiviraj R."/>
            <person name="Ravichandran M."/>
            <person name="Natarajan S.D."/>
            <person name="Sobanaa M."/>
            <person name="Hari Krishna Kumar S."/>
            <person name="Chandrasekar V."/>
            <person name="Selvin J."/>
        </authorList>
    </citation>
    <scope>NUCLEOTIDE SEQUENCE</scope>
    <source>
        <strain evidence="5">MP1014</strain>
    </source>
</reference>
<evidence type="ECO:0000259" key="4">
    <source>
        <dbReference type="Pfam" id="PF08241"/>
    </source>
</evidence>
<dbReference type="CDD" id="cd02440">
    <property type="entry name" value="AdoMet_MTases"/>
    <property type="match status" value="1"/>
</dbReference>